<protein>
    <recommendedName>
        <fullName evidence="4">MFS transporter</fullName>
    </recommendedName>
</protein>
<keyword evidence="1" id="KW-0472">Membrane</keyword>
<dbReference type="Gene3D" id="1.20.1250.20">
    <property type="entry name" value="MFS general substrate transporter like domains"/>
    <property type="match status" value="1"/>
</dbReference>
<dbReference type="Proteomes" id="UP000467164">
    <property type="component" value="Chromosome"/>
</dbReference>
<evidence type="ECO:0000313" key="2">
    <source>
        <dbReference type="EMBL" id="BBX56579.1"/>
    </source>
</evidence>
<sequence>MSGAVIGFVAAFGALGGVGINLALRQSYLSTGTDTSAYWVFLLFYVGAALLTWSRYGRRAVPVAGTAGTASGSRLARV</sequence>
<dbReference type="InterPro" id="IPR036259">
    <property type="entry name" value="MFS_trans_sf"/>
</dbReference>
<gene>
    <name evidence="2" type="ORF">MSHO_19240</name>
</gene>
<dbReference type="EMBL" id="AP022572">
    <property type="protein sequence ID" value="BBX56579.1"/>
    <property type="molecule type" value="Genomic_DNA"/>
</dbReference>
<reference evidence="2 3" key="1">
    <citation type="journal article" date="2019" name="Emerg. Microbes Infect.">
        <title>Comprehensive subspecies identification of 175 nontuberculous mycobacteria species based on 7547 genomic profiles.</title>
        <authorList>
            <person name="Matsumoto Y."/>
            <person name="Kinjo T."/>
            <person name="Motooka D."/>
            <person name="Nabeya D."/>
            <person name="Jung N."/>
            <person name="Uechi K."/>
            <person name="Horii T."/>
            <person name="Iida T."/>
            <person name="Fujita J."/>
            <person name="Nakamura S."/>
        </authorList>
    </citation>
    <scope>NUCLEOTIDE SEQUENCE [LARGE SCALE GENOMIC DNA]</scope>
    <source>
        <strain evidence="2 3">JCM 12657</strain>
    </source>
</reference>
<keyword evidence="3" id="KW-1185">Reference proteome</keyword>
<evidence type="ECO:0008006" key="4">
    <source>
        <dbReference type="Google" id="ProtNLM"/>
    </source>
</evidence>
<organism evidence="2 3">
    <name type="scientific">Mycobacterium shottsii</name>
    <dbReference type="NCBI Taxonomy" id="133549"/>
    <lineage>
        <taxon>Bacteria</taxon>
        <taxon>Bacillati</taxon>
        <taxon>Actinomycetota</taxon>
        <taxon>Actinomycetes</taxon>
        <taxon>Mycobacteriales</taxon>
        <taxon>Mycobacteriaceae</taxon>
        <taxon>Mycobacterium</taxon>
        <taxon>Mycobacterium ulcerans group</taxon>
    </lineage>
</organism>
<proteinExistence type="predicted"/>
<feature type="transmembrane region" description="Helical" evidence="1">
    <location>
        <begin position="35"/>
        <end position="53"/>
    </location>
</feature>
<evidence type="ECO:0000256" key="1">
    <source>
        <dbReference type="SAM" id="Phobius"/>
    </source>
</evidence>
<keyword evidence="1" id="KW-0812">Transmembrane</keyword>
<name>A0A7I7LAU2_9MYCO</name>
<dbReference type="KEGG" id="msho:MSHO_19240"/>
<accession>A0A7I7LAU2</accession>
<dbReference type="AlphaFoldDB" id="A0A7I7LAU2"/>
<keyword evidence="1" id="KW-1133">Transmembrane helix</keyword>
<evidence type="ECO:0000313" key="3">
    <source>
        <dbReference type="Proteomes" id="UP000467164"/>
    </source>
</evidence>